<dbReference type="Proteomes" id="UP001139700">
    <property type="component" value="Unassembled WGS sequence"/>
</dbReference>
<dbReference type="RefSeq" id="WP_234616395.1">
    <property type="nucleotide sequence ID" value="NZ_CP098806.1"/>
</dbReference>
<reference evidence="2" key="1">
    <citation type="submission" date="2021-12" db="EMBL/GenBank/DDBJ databases">
        <title>Novel species in genus Dyadobacter.</title>
        <authorList>
            <person name="Ma C."/>
        </authorList>
    </citation>
    <scope>NUCLEOTIDE SEQUENCE</scope>
    <source>
        <strain evidence="2">CY399</strain>
    </source>
</reference>
<feature type="domain" description="Schlafen AlbA-2" evidence="1">
    <location>
        <begin position="30"/>
        <end position="158"/>
    </location>
</feature>
<name>A0A9X1PGI0_9BACT</name>
<organism evidence="2 3">
    <name type="scientific">Dyadobacter fanqingshengii</name>
    <dbReference type="NCBI Taxonomy" id="2906443"/>
    <lineage>
        <taxon>Bacteria</taxon>
        <taxon>Pseudomonadati</taxon>
        <taxon>Bacteroidota</taxon>
        <taxon>Cytophagia</taxon>
        <taxon>Cytophagales</taxon>
        <taxon>Spirosomataceae</taxon>
        <taxon>Dyadobacter</taxon>
    </lineage>
</organism>
<dbReference type="AlphaFoldDB" id="A0A9X1PGI0"/>
<dbReference type="Pfam" id="PF04326">
    <property type="entry name" value="SLFN_AlbA_2"/>
    <property type="match status" value="1"/>
</dbReference>
<evidence type="ECO:0000259" key="1">
    <source>
        <dbReference type="Pfam" id="PF04326"/>
    </source>
</evidence>
<dbReference type="Gene3D" id="3.30.950.30">
    <property type="entry name" value="Schlafen, AAA domain"/>
    <property type="match status" value="1"/>
</dbReference>
<proteinExistence type="predicted"/>
<keyword evidence="2" id="KW-0067">ATP-binding</keyword>
<protein>
    <submittedName>
        <fullName evidence="2">ATP-binding protein</fullName>
    </submittedName>
</protein>
<keyword evidence="2" id="KW-0547">Nucleotide-binding</keyword>
<dbReference type="InterPro" id="IPR007421">
    <property type="entry name" value="Schlafen_AlbA_2_dom"/>
</dbReference>
<evidence type="ECO:0000313" key="3">
    <source>
        <dbReference type="Proteomes" id="UP001139700"/>
    </source>
</evidence>
<dbReference type="EMBL" id="JAJTTA010000008">
    <property type="protein sequence ID" value="MCF0043664.1"/>
    <property type="molecule type" value="Genomic_DNA"/>
</dbReference>
<dbReference type="InterPro" id="IPR038461">
    <property type="entry name" value="Schlafen_AlbA_2_dom_sf"/>
</dbReference>
<sequence length="339" mass="38767">MSYSSAFFGKEPNKLVYDDIANYFQTPQPESDKIEFKAYVSLGKNSPTEREDGIIRTLCAMLNSSGGIIIWGAPSQSESGAGDKFFGDLTPLPESIGKDRFQNRISDLITPTPHRIQMIELQGPTGYVYLFDVEQSPYSPHQYRNTYFMRIDGQTRAAPHHYIEALFRRVTYPNLEGYLKFDTRQPYGDSDPMLEITIMIFNLSKLQNEYDLGFRLIADPGMFPDREVSSATELILNGGGLRCSLAREILYYNEPFVRTVFLHLPYSQMRGSGNAIRFQLYFAGKQSPLKVSSYRLSTDIINNNIYIRNEHREENLLISEQGDQNLSEIQRVNVLLGRQ</sequence>
<comment type="caution">
    <text evidence="2">The sequence shown here is derived from an EMBL/GenBank/DDBJ whole genome shotgun (WGS) entry which is preliminary data.</text>
</comment>
<evidence type="ECO:0000313" key="2">
    <source>
        <dbReference type="EMBL" id="MCF0043664.1"/>
    </source>
</evidence>
<gene>
    <name evidence="2" type="ORF">LXM24_26395</name>
</gene>
<dbReference type="GO" id="GO:0005524">
    <property type="term" value="F:ATP binding"/>
    <property type="evidence" value="ECO:0007669"/>
    <property type="project" value="UniProtKB-KW"/>
</dbReference>
<accession>A0A9X1PGI0</accession>
<keyword evidence="3" id="KW-1185">Reference proteome</keyword>